<gene>
    <name evidence="2" type="ORF">C8Q71DRAFT_595497</name>
</gene>
<protein>
    <submittedName>
        <fullName evidence="2">Uncharacterized protein</fullName>
    </submittedName>
</protein>
<evidence type="ECO:0000313" key="3">
    <source>
        <dbReference type="Proteomes" id="UP000814176"/>
    </source>
</evidence>
<reference evidence="2 3" key="1">
    <citation type="journal article" date="2021" name="Environ. Microbiol.">
        <title>Gene family expansions and transcriptome signatures uncover fungal adaptations to wood decay.</title>
        <authorList>
            <person name="Hage H."/>
            <person name="Miyauchi S."/>
            <person name="Viragh M."/>
            <person name="Drula E."/>
            <person name="Min B."/>
            <person name="Chaduli D."/>
            <person name="Navarro D."/>
            <person name="Favel A."/>
            <person name="Norest M."/>
            <person name="Lesage-Meessen L."/>
            <person name="Balint B."/>
            <person name="Merenyi Z."/>
            <person name="de Eugenio L."/>
            <person name="Morin E."/>
            <person name="Martinez A.T."/>
            <person name="Baldrian P."/>
            <person name="Stursova M."/>
            <person name="Martinez M.J."/>
            <person name="Novotny C."/>
            <person name="Magnuson J.K."/>
            <person name="Spatafora J.W."/>
            <person name="Maurice S."/>
            <person name="Pangilinan J."/>
            <person name="Andreopoulos W."/>
            <person name="LaButti K."/>
            <person name="Hundley H."/>
            <person name="Na H."/>
            <person name="Kuo A."/>
            <person name="Barry K."/>
            <person name="Lipzen A."/>
            <person name="Henrissat B."/>
            <person name="Riley R."/>
            <person name="Ahrendt S."/>
            <person name="Nagy L.G."/>
            <person name="Grigoriev I.V."/>
            <person name="Martin F."/>
            <person name="Rosso M.N."/>
        </authorList>
    </citation>
    <scope>NUCLEOTIDE SEQUENCE [LARGE SCALE GENOMIC DNA]</scope>
    <source>
        <strain evidence="2 3">CIRM-BRFM 1785</strain>
    </source>
</reference>
<sequence length="92" mass="10272">MIVKRAHILMFAYLLGILSGLYIFKPLLESQPSPPEESVSRVVMDMRIIDKHPSFTGQLSGGKVQLQIVMLHCLSQTVLPQLLALATQQAER</sequence>
<dbReference type="Proteomes" id="UP000814176">
    <property type="component" value="Unassembled WGS sequence"/>
</dbReference>
<proteinExistence type="predicted"/>
<dbReference type="RefSeq" id="XP_047779473.1">
    <property type="nucleotide sequence ID" value="XM_047919584.1"/>
</dbReference>
<comment type="caution">
    <text evidence="2">The sequence shown here is derived from an EMBL/GenBank/DDBJ whole genome shotgun (WGS) entry which is preliminary data.</text>
</comment>
<organism evidence="2 3">
    <name type="scientific">Rhodofomes roseus</name>
    <dbReference type="NCBI Taxonomy" id="34475"/>
    <lineage>
        <taxon>Eukaryota</taxon>
        <taxon>Fungi</taxon>
        <taxon>Dikarya</taxon>
        <taxon>Basidiomycota</taxon>
        <taxon>Agaricomycotina</taxon>
        <taxon>Agaricomycetes</taxon>
        <taxon>Polyporales</taxon>
        <taxon>Rhodofomes</taxon>
    </lineage>
</organism>
<dbReference type="GeneID" id="72000316"/>
<keyword evidence="3" id="KW-1185">Reference proteome</keyword>
<dbReference type="InterPro" id="IPR057394">
    <property type="entry name" value="PIGBOS1"/>
</dbReference>
<name>A0ABQ8KI28_9APHY</name>
<dbReference type="Pfam" id="PF23670">
    <property type="entry name" value="PIGBOS1"/>
    <property type="match status" value="1"/>
</dbReference>
<evidence type="ECO:0000256" key="1">
    <source>
        <dbReference type="SAM" id="Phobius"/>
    </source>
</evidence>
<accession>A0ABQ8KI28</accession>
<keyword evidence="1" id="KW-1133">Transmembrane helix</keyword>
<keyword evidence="1" id="KW-0812">Transmembrane</keyword>
<dbReference type="EMBL" id="JADCUA010000009">
    <property type="protein sequence ID" value="KAH9837304.1"/>
    <property type="molecule type" value="Genomic_DNA"/>
</dbReference>
<evidence type="ECO:0000313" key="2">
    <source>
        <dbReference type="EMBL" id="KAH9837304.1"/>
    </source>
</evidence>
<feature type="transmembrane region" description="Helical" evidence="1">
    <location>
        <begin position="6"/>
        <end position="24"/>
    </location>
</feature>
<keyword evidence="1" id="KW-0472">Membrane</keyword>